<dbReference type="AlphaFoldDB" id="A0A6P1D8D2"/>
<dbReference type="InterPro" id="IPR015943">
    <property type="entry name" value="WD40/YVTN_repeat-like_dom_sf"/>
</dbReference>
<evidence type="ECO:0008006" key="7">
    <source>
        <dbReference type="Google" id="ProtNLM"/>
    </source>
</evidence>
<dbReference type="Proteomes" id="UP000468928">
    <property type="component" value="Unassembled WGS sequence"/>
</dbReference>
<proteinExistence type="predicted"/>
<dbReference type="EMBL" id="JAAGUX010000007">
    <property type="protein sequence ID" value="NEW55180.1"/>
    <property type="molecule type" value="Genomic_DNA"/>
</dbReference>
<dbReference type="Gene3D" id="2.130.10.10">
    <property type="entry name" value="YVTN repeat-like/Quinoprotein amine dehydrogenase"/>
    <property type="match status" value="1"/>
</dbReference>
<dbReference type="RefSeq" id="WP_163826435.1">
    <property type="nucleotide sequence ID" value="NZ_JAAGUX010000007.1"/>
</dbReference>
<dbReference type="EMBL" id="JAAGUZ010000065">
    <property type="protein sequence ID" value="NEW46955.1"/>
    <property type="molecule type" value="Genomic_DNA"/>
</dbReference>
<feature type="region of interest" description="Disordered" evidence="1">
    <location>
        <begin position="226"/>
        <end position="251"/>
    </location>
</feature>
<name>A0A6P1D8D2_9NOCA</name>
<evidence type="ECO:0000313" key="4">
    <source>
        <dbReference type="EMBL" id="NEW55180.1"/>
    </source>
</evidence>
<evidence type="ECO:0000256" key="2">
    <source>
        <dbReference type="SAM" id="Phobius"/>
    </source>
</evidence>
<accession>A0A6P1D8D2</accession>
<organism evidence="3 5">
    <name type="scientific">Nocardia cyriacigeorgica</name>
    <dbReference type="NCBI Taxonomy" id="135487"/>
    <lineage>
        <taxon>Bacteria</taxon>
        <taxon>Bacillati</taxon>
        <taxon>Actinomycetota</taxon>
        <taxon>Actinomycetes</taxon>
        <taxon>Mycobacteriales</taxon>
        <taxon>Nocardiaceae</taxon>
        <taxon>Nocardia</taxon>
    </lineage>
</organism>
<dbReference type="InterPro" id="IPR011047">
    <property type="entry name" value="Quinoprotein_ADH-like_sf"/>
</dbReference>
<keyword evidence="2" id="KW-0472">Membrane</keyword>
<keyword evidence="6" id="KW-1185">Reference proteome</keyword>
<feature type="transmembrane region" description="Helical" evidence="2">
    <location>
        <begin position="12"/>
        <end position="32"/>
    </location>
</feature>
<dbReference type="Proteomes" id="UP000470876">
    <property type="component" value="Unassembled WGS sequence"/>
</dbReference>
<evidence type="ECO:0000313" key="3">
    <source>
        <dbReference type="EMBL" id="NEW46955.1"/>
    </source>
</evidence>
<dbReference type="SUPFAM" id="SSF50998">
    <property type="entry name" value="Quinoprotein alcohol dehydrogenase-like"/>
    <property type="match status" value="1"/>
</dbReference>
<evidence type="ECO:0000256" key="1">
    <source>
        <dbReference type="SAM" id="MobiDB-lite"/>
    </source>
</evidence>
<gene>
    <name evidence="3" type="ORF">GV789_21245</name>
    <name evidence="4" type="ORF">GV794_05830</name>
</gene>
<evidence type="ECO:0000313" key="5">
    <source>
        <dbReference type="Proteomes" id="UP000468928"/>
    </source>
</evidence>
<keyword evidence="2" id="KW-1133">Transmembrane helix</keyword>
<keyword evidence="2" id="KW-0812">Transmembrane</keyword>
<comment type="caution">
    <text evidence="3">The sequence shown here is derived from an EMBL/GenBank/DDBJ whole genome shotgun (WGS) entry which is preliminary data.</text>
</comment>
<reference evidence="5 6" key="1">
    <citation type="submission" date="2020-01" db="EMBL/GenBank/DDBJ databases">
        <title>Genetics and antimicrobial susceptibilities of Nocardia species isolated from the soil; a comparison with species isolated from humans.</title>
        <authorList>
            <person name="Carrasco G."/>
            <person name="Monzon S."/>
            <person name="Sansegundo M."/>
            <person name="Garcia E."/>
            <person name="Garrido N."/>
            <person name="Medina M.J."/>
            <person name="Villalon P."/>
            <person name="Ramirez-Arocha A.C."/>
            <person name="Jimenez P."/>
            <person name="Cuesta I."/>
            <person name="Valdezate S."/>
        </authorList>
    </citation>
    <scope>NUCLEOTIDE SEQUENCE [LARGE SCALE GENOMIC DNA]</scope>
    <source>
        <strain evidence="3 5">CNM20110639</strain>
        <strain evidence="4 6">CNM20110649</strain>
    </source>
</reference>
<feature type="compositionally biased region" description="Basic and acidic residues" evidence="1">
    <location>
        <begin position="233"/>
        <end position="244"/>
    </location>
</feature>
<evidence type="ECO:0000313" key="6">
    <source>
        <dbReference type="Proteomes" id="UP000470876"/>
    </source>
</evidence>
<sequence>MLAPERRTRADIIIAVAIALVLAIAAVVVWLGSDVRGTDSVTAATPAAPPPVASVLPTELRELWHAPDGASTEALTSGGVVVTGDGGTVTGRDPRTGEELWHYRRDIPLCGVQSQFGTVIAVYRDDRGCSQTTMLLGADGSRTVARSSYMDSSIALSVDGTYVLAQGPNRLEMWRSDLVRTLEYGHVNAKEIPKSQPRQGCSLISAASSPSRLAVLERCPGDAANRLTTLDPAPKDFRTPKEFGSHVLTGPGADSPDARVLAVSDSRIVLYEPGATAPEPTQPRLSVFDSSGNPVMVHELSAPLNDTSTTTEISTAYMVFTGNSLIALNGKTFDPMWTAAGALGSPALFGSHILMPVDGAIVELDPATGAHITRIPVERTGYDGSPIALGTIGDVVLEHRNGQIFALG</sequence>
<protein>
    <recommendedName>
        <fullName evidence="7">PQQ-binding-like beta-propeller repeat protein</fullName>
    </recommendedName>
</protein>